<protein>
    <submittedName>
        <fullName evidence="2">Uncharacterized protein</fullName>
    </submittedName>
</protein>
<dbReference type="PaxDb" id="522772-Dacet_1651"/>
<reference evidence="2 3" key="1">
    <citation type="journal article" date="2010" name="Stand. Genomic Sci.">
        <title>Complete genome sequence of Denitrovibrio acetiphilus type strain (N2460).</title>
        <authorList>
            <person name="Kiss H."/>
            <person name="Lang E."/>
            <person name="Lapidus A."/>
            <person name="Copeland A."/>
            <person name="Nolan M."/>
            <person name="Glavina Del Rio T."/>
            <person name="Chen F."/>
            <person name="Lucas S."/>
            <person name="Tice H."/>
            <person name="Cheng J.F."/>
            <person name="Han C."/>
            <person name="Goodwin L."/>
            <person name="Pitluck S."/>
            <person name="Liolios K."/>
            <person name="Pati A."/>
            <person name="Ivanova N."/>
            <person name="Mavromatis K."/>
            <person name="Chen A."/>
            <person name="Palaniappan K."/>
            <person name="Land M."/>
            <person name="Hauser L."/>
            <person name="Chang Y.J."/>
            <person name="Jeffries C.D."/>
            <person name="Detter J.C."/>
            <person name="Brettin T."/>
            <person name="Spring S."/>
            <person name="Rohde M."/>
            <person name="Goker M."/>
            <person name="Woyke T."/>
            <person name="Bristow J."/>
            <person name="Eisen J.A."/>
            <person name="Markowitz V."/>
            <person name="Hugenholtz P."/>
            <person name="Kyrpides N.C."/>
            <person name="Klenk H.P."/>
        </authorList>
    </citation>
    <scope>NUCLEOTIDE SEQUENCE [LARGE SCALE GENOMIC DNA]</scope>
    <source>
        <strain evidence="3">DSM 12809 / NBRC 114555 / N2460</strain>
    </source>
</reference>
<evidence type="ECO:0000313" key="3">
    <source>
        <dbReference type="Proteomes" id="UP000002012"/>
    </source>
</evidence>
<keyword evidence="3" id="KW-1185">Reference proteome</keyword>
<dbReference type="KEGG" id="dap:Dacet_1651"/>
<dbReference type="Proteomes" id="UP000002012">
    <property type="component" value="Chromosome"/>
</dbReference>
<dbReference type="RefSeq" id="WP_013010927.1">
    <property type="nucleotide sequence ID" value="NC_013943.1"/>
</dbReference>
<keyword evidence="1" id="KW-1133">Transmembrane helix</keyword>
<organism evidence="2 3">
    <name type="scientific">Denitrovibrio acetiphilus (strain DSM 12809 / NBRC 114555 / N2460)</name>
    <dbReference type="NCBI Taxonomy" id="522772"/>
    <lineage>
        <taxon>Bacteria</taxon>
        <taxon>Pseudomonadati</taxon>
        <taxon>Deferribacterota</taxon>
        <taxon>Deferribacteres</taxon>
        <taxon>Deferribacterales</taxon>
        <taxon>Geovibrionaceae</taxon>
        <taxon>Denitrovibrio</taxon>
    </lineage>
</organism>
<evidence type="ECO:0000313" key="2">
    <source>
        <dbReference type="EMBL" id="ADD68416.1"/>
    </source>
</evidence>
<keyword evidence="1" id="KW-0472">Membrane</keyword>
<sequence length="43" mass="4906">MEAIRQAGINPLWLVIIAVGLVSIVGQHLYLRREKKKKDTDEC</sequence>
<accession>D4H8R7</accession>
<name>D4H8R7_DENA2</name>
<dbReference type="EMBL" id="CP001968">
    <property type="protein sequence ID" value="ADD68416.1"/>
    <property type="molecule type" value="Genomic_DNA"/>
</dbReference>
<evidence type="ECO:0000256" key="1">
    <source>
        <dbReference type="SAM" id="Phobius"/>
    </source>
</evidence>
<dbReference type="AlphaFoldDB" id="D4H8R7"/>
<gene>
    <name evidence="2" type="ordered locus">Dacet_1651</name>
</gene>
<keyword evidence="1" id="KW-0812">Transmembrane</keyword>
<feature type="transmembrane region" description="Helical" evidence="1">
    <location>
        <begin position="12"/>
        <end position="31"/>
    </location>
</feature>
<proteinExistence type="predicted"/>
<dbReference type="HOGENOM" id="CLU_3232584_0_0_0"/>
<dbReference type="InParanoid" id="D4H8R7"/>